<accession>A0ABT2VWF9</accession>
<dbReference type="EMBL" id="JAOTEN010000002">
    <property type="protein sequence ID" value="MCU7614336.1"/>
    <property type="molecule type" value="Genomic_DNA"/>
</dbReference>
<organism evidence="1 2">
    <name type="scientific">Chryseobacterium gilvum</name>
    <dbReference type="NCBI Taxonomy" id="2976534"/>
    <lineage>
        <taxon>Bacteria</taxon>
        <taxon>Pseudomonadati</taxon>
        <taxon>Bacteroidota</taxon>
        <taxon>Flavobacteriia</taxon>
        <taxon>Flavobacteriales</taxon>
        <taxon>Weeksellaceae</taxon>
        <taxon>Chryseobacterium group</taxon>
        <taxon>Chryseobacterium</taxon>
    </lineage>
</organism>
<sequence length="74" mass="9039">MIIILIFIAVAIVYYIIQKDKIRRSEKREDFKIRQEEKLAQLLKNAREEDRRNRKIIIYNTTLFLTVKNSRNRS</sequence>
<evidence type="ECO:0000313" key="1">
    <source>
        <dbReference type="EMBL" id="MCU7614336.1"/>
    </source>
</evidence>
<comment type="caution">
    <text evidence="1">The sequence shown here is derived from an EMBL/GenBank/DDBJ whole genome shotgun (WGS) entry which is preliminary data.</text>
</comment>
<dbReference type="Proteomes" id="UP001208114">
    <property type="component" value="Unassembled WGS sequence"/>
</dbReference>
<name>A0ABT2VWF9_9FLAO</name>
<evidence type="ECO:0000313" key="2">
    <source>
        <dbReference type="Proteomes" id="UP001208114"/>
    </source>
</evidence>
<proteinExistence type="predicted"/>
<dbReference type="RefSeq" id="WP_262990240.1">
    <property type="nucleotide sequence ID" value="NZ_JAOTEN010000002.1"/>
</dbReference>
<protein>
    <submittedName>
        <fullName evidence="1">Uncharacterized protein</fullName>
    </submittedName>
</protein>
<gene>
    <name evidence="1" type="ORF">N0B16_07790</name>
</gene>
<reference evidence="2" key="1">
    <citation type="submission" date="2023-07" db="EMBL/GenBank/DDBJ databases">
        <title>Chryseobacterium sp. GMJ5 Genome sequencing and assembly.</title>
        <authorList>
            <person name="Jung Y."/>
        </authorList>
    </citation>
    <scope>NUCLEOTIDE SEQUENCE [LARGE SCALE GENOMIC DNA]</scope>
    <source>
        <strain evidence="2">GMJ5</strain>
    </source>
</reference>
<keyword evidence="2" id="KW-1185">Reference proteome</keyword>